<dbReference type="EMBL" id="AB924599">
    <property type="protein sequence ID" value="BAT24162.1"/>
    <property type="molecule type" value="Genomic_DNA"/>
</dbReference>
<protein>
    <recommendedName>
        <fullName evidence="3">O-antigen flippase</fullName>
    </recommendedName>
</protein>
<reference evidence="2" key="2">
    <citation type="journal article" date="2015" name="Sci. Rep.">
        <title>Genetic analysis of capsular polysaccharide synthesis gene clusters in 79 capsular types of Klebsiella spp.</title>
        <authorList>
            <person name="Pan Y.J."/>
            <person name="Lin T.L."/>
            <person name="Chen C.T."/>
            <person name="Chen Y.Y."/>
            <person name="Hsieh P.F."/>
            <person name="Hsu C.R."/>
            <person name="Wu M.C."/>
            <person name="Wang J.T."/>
        </authorList>
    </citation>
    <scope>NUCLEOTIDE SEQUENCE</scope>
    <source>
        <strain evidence="2">5845/52</strain>
    </source>
</reference>
<keyword evidence="1" id="KW-1133">Transmembrane helix</keyword>
<feature type="transmembrane region" description="Helical" evidence="1">
    <location>
        <begin position="227"/>
        <end position="247"/>
    </location>
</feature>
<accession>A0A0P0YSD0</accession>
<evidence type="ECO:0008006" key="3">
    <source>
        <dbReference type="Google" id="ProtNLM"/>
    </source>
</evidence>
<feature type="transmembrane region" description="Helical" evidence="1">
    <location>
        <begin position="64"/>
        <end position="85"/>
    </location>
</feature>
<keyword evidence="1" id="KW-0472">Membrane</keyword>
<proteinExistence type="predicted"/>
<dbReference type="AlphaFoldDB" id="A0A0P0YSD0"/>
<evidence type="ECO:0000256" key="1">
    <source>
        <dbReference type="SAM" id="Phobius"/>
    </source>
</evidence>
<keyword evidence="1" id="KW-0812">Transmembrane</keyword>
<name>A0A0P0YSD0_9ENTR</name>
<evidence type="ECO:0000313" key="2">
    <source>
        <dbReference type="EMBL" id="BAT24162.1"/>
    </source>
</evidence>
<organism evidence="2">
    <name type="scientific">Klebsiella sp. 5845/52</name>
    <dbReference type="NCBI Taxonomy" id="1497832"/>
    <lineage>
        <taxon>Bacteria</taxon>
        <taxon>Pseudomonadati</taxon>
        <taxon>Pseudomonadota</taxon>
        <taxon>Gammaproteobacteria</taxon>
        <taxon>Enterobacterales</taxon>
        <taxon>Enterobacteriaceae</taxon>
        <taxon>Klebsiella/Raoultella group</taxon>
        <taxon>Klebsiella</taxon>
    </lineage>
</organism>
<feature type="transmembrane region" description="Helical" evidence="1">
    <location>
        <begin position="316"/>
        <end position="338"/>
    </location>
</feature>
<feature type="transmembrane region" description="Helical" evidence="1">
    <location>
        <begin position="26"/>
        <end position="52"/>
    </location>
</feature>
<feature type="transmembrane region" description="Helical" evidence="1">
    <location>
        <begin position="121"/>
        <end position="139"/>
    </location>
</feature>
<sequence>MGQGVFFLLTLFLAYKGLTPDVANISIAIGVLSLIQWCADGGGVFLLGRYCAKNILSEVIGTLYIVRIFYSLVVFVVLFYILPLFYHNDFLHECIKYSFILCVFGAANISGLADFLGKNKIIGPFASLPWLFVSIYIIWEYYIGNITNNQYSSVAIVISYTTGFVISLLVQYSVCWHFFEKTKIKLFSYKKLIFNEVGGFFFSYFLSQSYARLLPILVDMYLGKATAGLFAIAKTFLNIFSQLLMFLRRVENEKIIKVTESSNSSCSDIKPQNIELLLLKMSWRTSKFILATSFVSIGALYCIALLMPVVSQKIVLIWWFISISLSTLVIWNYSSILGQSLIISGKTTEYALILFVSLLVNIAINIFLFSSFGLWSIIIAELIMYIIQILIFIFKIRYQRRDKKYVL</sequence>
<feature type="transmembrane region" description="Helical" evidence="1">
    <location>
        <begin position="350"/>
        <end position="368"/>
    </location>
</feature>
<feature type="transmembrane region" description="Helical" evidence="1">
    <location>
        <begin position="191"/>
        <end position="207"/>
    </location>
</feature>
<feature type="transmembrane region" description="Helical" evidence="1">
    <location>
        <begin position="97"/>
        <end position="116"/>
    </location>
</feature>
<feature type="transmembrane region" description="Helical" evidence="1">
    <location>
        <begin position="151"/>
        <end position="179"/>
    </location>
</feature>
<feature type="transmembrane region" description="Helical" evidence="1">
    <location>
        <begin position="288"/>
        <end position="310"/>
    </location>
</feature>
<gene>
    <name evidence="2" type="primary">wzx</name>
</gene>
<feature type="transmembrane region" description="Helical" evidence="1">
    <location>
        <begin position="374"/>
        <end position="394"/>
    </location>
</feature>
<reference evidence="2" key="1">
    <citation type="submission" date="2014-04" db="EMBL/GenBank/DDBJ databases">
        <authorList>
            <person name="Harrison E."/>
        </authorList>
    </citation>
    <scope>NUCLEOTIDE SEQUENCE</scope>
    <source>
        <strain evidence="2">5845/52</strain>
    </source>
</reference>